<keyword evidence="4" id="KW-1003">Cell membrane</keyword>
<sequence length="502" mass="54725">MCHATREGVSGVTSGLMTNSSTAATPPHAHSGPPRGLSNRHIQLIAIGGAIGTGLFMGSGRTISLAGPSVVFVYMVIGFFLYFMMRAMGELLLSNLHYKTFADFAADLIGPWAGFFVGWSYWFCWIVTAIAELVAITGYMQFWWPSVPLWLPTVVVLAVVFLLNAVSVKNFGEMEFWFALIKIVAILALIATGAVMAITHFTSPDGNVAQIANLWNDGGWFPHGAMGVVAGFQIAVFAFVGVELVGTTAAEARDPRKTLPRAINSVPVRILIFYVGSLLAILVVTPWRSIDPEQSPFVAMFALAGLTGAASVVNFVVLTSAMSSSNSGVFSTSRMLFGLSAEGSAPRFFTGLNKVGVPVRALYVTALVLLLTIPVLYAGDSIIEAFTLITSVASLLFMFVWSMILVSYMRYRKKFPERHRASEYKMPGGVVACVAVLLFFAFVVWALSREPETAASLVALPVWLLLLGVAWFFVRRTESHRQAFAWFKKEMERPVEREHSEG</sequence>
<dbReference type="PANTHER" id="PTHR43495">
    <property type="entry name" value="GABA PERMEASE"/>
    <property type="match status" value="1"/>
</dbReference>
<feature type="transmembrane region" description="Helical" evidence="9">
    <location>
        <begin position="176"/>
        <end position="200"/>
    </location>
</feature>
<keyword evidence="7 9" id="KW-1133">Transmembrane helix</keyword>
<dbReference type="GO" id="GO:0055085">
    <property type="term" value="P:transmembrane transport"/>
    <property type="evidence" value="ECO:0007669"/>
    <property type="project" value="InterPro"/>
</dbReference>
<dbReference type="FunFam" id="1.20.1740.10:FF:000001">
    <property type="entry name" value="Amino acid permease"/>
    <property type="match status" value="1"/>
</dbReference>
<keyword evidence="6" id="KW-0029">Amino-acid transport</keyword>
<feature type="domain" description="Amino acid permease/ SLC12A" evidence="10">
    <location>
        <begin position="41"/>
        <end position="476"/>
    </location>
</feature>
<dbReference type="STRING" id="1272.GCA_900014985_02539"/>
<organism evidence="11 12">
    <name type="scientific">Kocuria varians</name>
    <name type="common">Micrococcus varians</name>
    <dbReference type="NCBI Taxonomy" id="1272"/>
    <lineage>
        <taxon>Bacteria</taxon>
        <taxon>Bacillati</taxon>
        <taxon>Actinomycetota</taxon>
        <taxon>Actinomycetes</taxon>
        <taxon>Micrococcales</taxon>
        <taxon>Micrococcaceae</taxon>
        <taxon>Kocuria</taxon>
    </lineage>
</organism>
<dbReference type="Proteomes" id="UP000315730">
    <property type="component" value="Unassembled WGS sequence"/>
</dbReference>
<dbReference type="GO" id="GO:0005886">
    <property type="term" value="C:plasma membrane"/>
    <property type="evidence" value="ECO:0007669"/>
    <property type="project" value="UniProtKB-SubCell"/>
</dbReference>
<dbReference type="EMBL" id="BJNW01000029">
    <property type="protein sequence ID" value="GED00279.1"/>
    <property type="molecule type" value="Genomic_DNA"/>
</dbReference>
<accession>A0A4Y4D4Z5</accession>
<comment type="subcellular location">
    <subcellularLocation>
        <location evidence="1">Cell membrane</location>
        <topology evidence="1">Multi-pass membrane protein</topology>
    </subcellularLocation>
</comment>
<comment type="similarity">
    <text evidence="2">Belongs to the amino acid-polyamine-organocation (APC) superfamily. Amino acid transporter (AAT) (TC 2.A.3.1) family.</text>
</comment>
<reference evidence="11 12" key="1">
    <citation type="submission" date="2019-06" db="EMBL/GenBank/DDBJ databases">
        <title>Whole genome shotgun sequence of Kocuria varians NBRC 15358.</title>
        <authorList>
            <person name="Hosoyama A."/>
            <person name="Uohara A."/>
            <person name="Ohji S."/>
            <person name="Ichikawa N."/>
        </authorList>
    </citation>
    <scope>NUCLEOTIDE SEQUENCE [LARGE SCALE GENOMIC DNA]</scope>
    <source>
        <strain evidence="11 12">NBRC 15358</strain>
    </source>
</reference>
<evidence type="ECO:0000256" key="7">
    <source>
        <dbReference type="ARBA" id="ARBA00022989"/>
    </source>
</evidence>
<dbReference type="PANTHER" id="PTHR43495:SF2">
    <property type="entry name" value="D-SERINE_D-ALANINE_GLYCINE TRANSPORTER"/>
    <property type="match status" value="1"/>
</dbReference>
<keyword evidence="12" id="KW-1185">Reference proteome</keyword>
<protein>
    <submittedName>
        <fullName evidence="11">D-serine/D-alanine/glycine transporter</fullName>
    </submittedName>
</protein>
<evidence type="ECO:0000256" key="6">
    <source>
        <dbReference type="ARBA" id="ARBA00022970"/>
    </source>
</evidence>
<comment type="caution">
    <text evidence="11">The sequence shown here is derived from an EMBL/GenBank/DDBJ whole genome shotgun (WGS) entry which is preliminary data.</text>
</comment>
<feature type="transmembrane region" description="Helical" evidence="9">
    <location>
        <begin position="297"/>
        <end position="318"/>
    </location>
</feature>
<feature type="transmembrane region" description="Helical" evidence="9">
    <location>
        <begin position="454"/>
        <end position="474"/>
    </location>
</feature>
<feature type="transmembrane region" description="Helical" evidence="9">
    <location>
        <begin position="385"/>
        <end position="408"/>
    </location>
</feature>
<feature type="transmembrane region" description="Helical" evidence="9">
    <location>
        <begin position="429"/>
        <end position="448"/>
    </location>
</feature>
<dbReference type="GO" id="GO:0006865">
    <property type="term" value="P:amino acid transport"/>
    <property type="evidence" value="ECO:0007669"/>
    <property type="project" value="UniProtKB-KW"/>
</dbReference>
<keyword evidence="3" id="KW-0813">Transport</keyword>
<evidence type="ECO:0000256" key="8">
    <source>
        <dbReference type="ARBA" id="ARBA00023136"/>
    </source>
</evidence>
<dbReference type="InterPro" id="IPR004841">
    <property type="entry name" value="AA-permease/SLC12A_dom"/>
</dbReference>
<dbReference type="Pfam" id="PF00324">
    <property type="entry name" value="AA_permease"/>
    <property type="match status" value="1"/>
</dbReference>
<keyword evidence="8 9" id="KW-0472">Membrane</keyword>
<feature type="transmembrane region" description="Helical" evidence="9">
    <location>
        <begin position="220"/>
        <end position="245"/>
    </location>
</feature>
<proteinExistence type="inferred from homology"/>
<evidence type="ECO:0000256" key="2">
    <source>
        <dbReference type="ARBA" id="ARBA00008583"/>
    </source>
</evidence>
<dbReference type="PIRSF" id="PIRSF006060">
    <property type="entry name" value="AA_transporter"/>
    <property type="match status" value="1"/>
</dbReference>
<evidence type="ECO:0000313" key="11">
    <source>
        <dbReference type="EMBL" id="GED00279.1"/>
    </source>
</evidence>
<feature type="transmembrane region" description="Helical" evidence="9">
    <location>
        <begin position="65"/>
        <end position="83"/>
    </location>
</feature>
<evidence type="ECO:0000256" key="1">
    <source>
        <dbReference type="ARBA" id="ARBA00004651"/>
    </source>
</evidence>
<evidence type="ECO:0000256" key="5">
    <source>
        <dbReference type="ARBA" id="ARBA00022692"/>
    </source>
</evidence>
<name>A0A4Y4D4Z5_KOCVA</name>
<keyword evidence="5 9" id="KW-0812">Transmembrane</keyword>
<evidence type="ECO:0000313" key="12">
    <source>
        <dbReference type="Proteomes" id="UP000315730"/>
    </source>
</evidence>
<evidence type="ECO:0000256" key="3">
    <source>
        <dbReference type="ARBA" id="ARBA00022448"/>
    </source>
</evidence>
<evidence type="ECO:0000256" key="9">
    <source>
        <dbReference type="SAM" id="Phobius"/>
    </source>
</evidence>
<dbReference type="AlphaFoldDB" id="A0A4Y4D4Z5"/>
<evidence type="ECO:0000256" key="4">
    <source>
        <dbReference type="ARBA" id="ARBA00022475"/>
    </source>
</evidence>
<dbReference type="PROSITE" id="PS00218">
    <property type="entry name" value="AMINO_ACID_PERMEASE_1"/>
    <property type="match status" value="1"/>
</dbReference>
<feature type="transmembrane region" description="Helical" evidence="9">
    <location>
        <begin position="42"/>
        <end position="59"/>
    </location>
</feature>
<evidence type="ECO:0000259" key="10">
    <source>
        <dbReference type="Pfam" id="PF00324"/>
    </source>
</evidence>
<dbReference type="InterPro" id="IPR004840">
    <property type="entry name" value="Amino_acid_permease_CS"/>
</dbReference>
<gene>
    <name evidence="11" type="ORF">KVA01_24330</name>
</gene>
<feature type="transmembrane region" description="Helical" evidence="9">
    <location>
        <begin position="361"/>
        <end position="379"/>
    </location>
</feature>
<feature type="transmembrane region" description="Helical" evidence="9">
    <location>
        <begin position="266"/>
        <end position="285"/>
    </location>
</feature>
<dbReference type="Gene3D" id="1.20.1740.10">
    <property type="entry name" value="Amino acid/polyamine transporter I"/>
    <property type="match status" value="1"/>
</dbReference>
<feature type="transmembrane region" description="Helical" evidence="9">
    <location>
        <begin position="104"/>
        <end position="130"/>
    </location>
</feature>
<feature type="transmembrane region" description="Helical" evidence="9">
    <location>
        <begin position="142"/>
        <end position="164"/>
    </location>
</feature>